<dbReference type="EMBL" id="BLPF01000004">
    <property type="protein sequence ID" value="GFJ85797.1"/>
    <property type="molecule type" value="Genomic_DNA"/>
</dbReference>
<dbReference type="AlphaFoldDB" id="A0A6V8KVH4"/>
<name>A0A6V8KVH4_9ACTN</name>
<comment type="caution">
    <text evidence="1">The sequence shown here is derived from an EMBL/GenBank/DDBJ whole genome shotgun (WGS) entry which is preliminary data.</text>
</comment>
<evidence type="ECO:0000313" key="2">
    <source>
        <dbReference type="Proteomes" id="UP000482800"/>
    </source>
</evidence>
<gene>
    <name evidence="1" type="ORF">Phou_099770</name>
</gene>
<reference evidence="1 2" key="1">
    <citation type="submission" date="2020-03" db="EMBL/GenBank/DDBJ databases">
        <title>Whole genome shotgun sequence of Phytohabitans houttuyneae NBRC 108639.</title>
        <authorList>
            <person name="Komaki H."/>
            <person name="Tamura T."/>
        </authorList>
    </citation>
    <scope>NUCLEOTIDE SEQUENCE [LARGE SCALE GENOMIC DNA]</scope>
    <source>
        <strain evidence="1 2">NBRC 108639</strain>
    </source>
</reference>
<proteinExistence type="predicted"/>
<sequence>MDAFAAVAVRDAAPTNPSTGWVCVCGNRTTATTGFVPCDVNGTLVDQASPGFWLCPQCGRVISTGGAVVARTDPTLVDLGDRPAAWPGRGFSTPGIGRAWLHLPTGSAGLVGVRAHHDHGPIADQSARLLDPMPRADGDPWSPRTAADVDAALDRWGWRVISRAEAATRLLAAGYQLGTNRSAGHLLYADDLDDTTWRPRDAGHGLEAFAAPTEPTR</sequence>
<accession>A0A6V8KVH4</accession>
<dbReference type="Proteomes" id="UP000482800">
    <property type="component" value="Unassembled WGS sequence"/>
</dbReference>
<keyword evidence="2" id="KW-1185">Reference proteome</keyword>
<organism evidence="1 2">
    <name type="scientific">Phytohabitans houttuyneae</name>
    <dbReference type="NCBI Taxonomy" id="1076126"/>
    <lineage>
        <taxon>Bacteria</taxon>
        <taxon>Bacillati</taxon>
        <taxon>Actinomycetota</taxon>
        <taxon>Actinomycetes</taxon>
        <taxon>Micromonosporales</taxon>
        <taxon>Micromonosporaceae</taxon>
    </lineage>
</organism>
<evidence type="ECO:0000313" key="1">
    <source>
        <dbReference type="EMBL" id="GFJ85797.1"/>
    </source>
</evidence>
<reference evidence="1 2" key="2">
    <citation type="submission" date="2020-03" db="EMBL/GenBank/DDBJ databases">
        <authorList>
            <person name="Ichikawa N."/>
            <person name="Kimura A."/>
            <person name="Kitahashi Y."/>
            <person name="Uohara A."/>
        </authorList>
    </citation>
    <scope>NUCLEOTIDE SEQUENCE [LARGE SCALE GENOMIC DNA]</scope>
    <source>
        <strain evidence="1 2">NBRC 108639</strain>
    </source>
</reference>
<protein>
    <submittedName>
        <fullName evidence="1">Uncharacterized protein</fullName>
    </submittedName>
</protein>